<organism evidence="7 8">
    <name type="scientific">Stegodyphus mimosarum</name>
    <name type="common">African social velvet spider</name>
    <dbReference type="NCBI Taxonomy" id="407821"/>
    <lineage>
        <taxon>Eukaryota</taxon>
        <taxon>Metazoa</taxon>
        <taxon>Ecdysozoa</taxon>
        <taxon>Arthropoda</taxon>
        <taxon>Chelicerata</taxon>
        <taxon>Arachnida</taxon>
        <taxon>Araneae</taxon>
        <taxon>Araneomorphae</taxon>
        <taxon>Entelegynae</taxon>
        <taxon>Eresoidea</taxon>
        <taxon>Eresidae</taxon>
        <taxon>Stegodyphus</taxon>
    </lineage>
</organism>
<dbReference type="PANTHER" id="PTHR46600:SF11">
    <property type="entry name" value="THAP DOMAIN-CONTAINING PROTEIN 10"/>
    <property type="match status" value="1"/>
</dbReference>
<dbReference type="Pfam" id="PF21787">
    <property type="entry name" value="TNP-like_RNaseH_N"/>
    <property type="match status" value="1"/>
</dbReference>
<keyword evidence="2 5" id="KW-0863">Zinc-finger</keyword>
<evidence type="ECO:0000259" key="6">
    <source>
        <dbReference type="PROSITE" id="PS50950"/>
    </source>
</evidence>
<dbReference type="SMART" id="SM00980">
    <property type="entry name" value="THAP"/>
    <property type="match status" value="1"/>
</dbReference>
<dbReference type="Pfam" id="PF05485">
    <property type="entry name" value="THAP"/>
    <property type="match status" value="1"/>
</dbReference>
<dbReference type="PANTHER" id="PTHR46600">
    <property type="entry name" value="THAP DOMAIN-CONTAINING"/>
    <property type="match status" value="1"/>
</dbReference>
<evidence type="ECO:0000313" key="8">
    <source>
        <dbReference type="Proteomes" id="UP000054359"/>
    </source>
</evidence>
<evidence type="ECO:0000256" key="3">
    <source>
        <dbReference type="ARBA" id="ARBA00022833"/>
    </source>
</evidence>
<dbReference type="PROSITE" id="PS50950">
    <property type="entry name" value="ZF_THAP"/>
    <property type="match status" value="1"/>
</dbReference>
<evidence type="ECO:0000313" key="7">
    <source>
        <dbReference type="EMBL" id="KFM60107.1"/>
    </source>
</evidence>
<dbReference type="InterPro" id="IPR038441">
    <property type="entry name" value="THAP_Znf_sf"/>
</dbReference>
<keyword evidence="4 5" id="KW-0238">DNA-binding</keyword>
<keyword evidence="8" id="KW-1185">Reference proteome</keyword>
<evidence type="ECO:0000256" key="4">
    <source>
        <dbReference type="ARBA" id="ARBA00023125"/>
    </source>
</evidence>
<protein>
    <submittedName>
        <fullName evidence="7">Transposable element P transposase</fullName>
    </submittedName>
</protein>
<dbReference type="SUPFAM" id="SSF57716">
    <property type="entry name" value="Glucocorticoid receptor-like (DNA-binding domain)"/>
    <property type="match status" value="1"/>
</dbReference>
<name>A0A087T4R8_STEMI</name>
<keyword evidence="3" id="KW-0862">Zinc</keyword>
<evidence type="ECO:0000256" key="1">
    <source>
        <dbReference type="ARBA" id="ARBA00022723"/>
    </source>
</evidence>
<dbReference type="InterPro" id="IPR048365">
    <property type="entry name" value="TNP-like_RNaseH_N"/>
</dbReference>
<dbReference type="Proteomes" id="UP000054359">
    <property type="component" value="Unassembled WGS sequence"/>
</dbReference>
<sequence length="943" mass="109004">MPDRCCVPGCQSNYDKAGTYVSVFKFPKDVEKKSIWCKKIPRRNWSPSARSVVCEKHFIQSDIIRIDEISDRDGTILKVPRKCPKLKENAYPSIFPNCPKYLTENKPTPRTSRSEKLAKSDEIALQQFLDKDRIKSFSDFCEQLDLRVNSFNLISKPIVIKNSDHVFLINLNLLSAPRVLSSIKINNDMSLNVFFGDISVPVSHFKIILNNPDHLLRWSELENILSFIKNMQKDDLNEVLPSEKEKSVYHWKKCISPDEDMYDNKKFILEQMNLCDKSKMARRYSSELLIFAYSLYMKSSSCYSLLYDSGLLSVPSTDHLGKITSILNLDNSLQNENTKKYMREKFNKLNDENRIVNLLIDEIYVKKSIAYKGKSISGFAENKSDTEATTVQAFMISSIYSSYKETIALVPVNNMNADYLCCLTRKALHILDEAGFSVVSMISDNNRINRNMFQKLGHKQMSTHVCNPANNEKKLFLLFDSVHLLKSIRNNWINQLDTQKTFCCPDFDDPSKCIIPKFSHLRNIYHKEKTSIVKMGHKLSFKSLYPSSLEKQNVKFAVNIFHESNDAALQLLGKKHCIDNWQDTVKFLQIIRKWWNIMNVSHLNKSLYIKCEDSKAFTAPDDKRFRFLEKFCCWLEQWKNMKQQSRCGCLSEETYFALYQTTNAIIDVIKKLLVNSSKFILTSKFQTDKLEYRFSQYRQMSGGNYHVSVQQILESERKIKLKSILQLHSNSYGNISLKQFVTEFSDIKEMSKDVDLTPFNEIICNGVELAAVSDTDAEVLTYIAGYCTRNIKTNCSACIDFCVLDKELLVETCDGTLAETNYAYIDIVNRGGLKYPTENMVLLISVAYLLFQTIISEKYEKHFIHNNGKQHQLLTKITEAYLKMNDVVCFSERCCECHLPYEIIIMSVVKTFLNICLNNYVKNISLKSLERRAQAADKISEPQ</sequence>
<dbReference type="GO" id="GO:0043565">
    <property type="term" value="F:sequence-specific DNA binding"/>
    <property type="evidence" value="ECO:0007669"/>
    <property type="project" value="InterPro"/>
</dbReference>
<dbReference type="OMA" id="YRVACIV"/>
<keyword evidence="1" id="KW-0479">Metal-binding</keyword>
<feature type="domain" description="THAP-type" evidence="6">
    <location>
        <begin position="1"/>
        <end position="95"/>
    </location>
</feature>
<proteinExistence type="predicted"/>
<dbReference type="InterPro" id="IPR006612">
    <property type="entry name" value="THAP_Znf"/>
</dbReference>
<dbReference type="AlphaFoldDB" id="A0A087T4R8"/>
<dbReference type="EMBL" id="KK113395">
    <property type="protein sequence ID" value="KFM60107.1"/>
    <property type="molecule type" value="Genomic_DNA"/>
</dbReference>
<gene>
    <name evidence="7" type="ORF">X975_24051</name>
</gene>
<accession>A0A087T4R8</accession>
<evidence type="ECO:0000256" key="2">
    <source>
        <dbReference type="ARBA" id="ARBA00022771"/>
    </source>
</evidence>
<dbReference type="OrthoDB" id="6436730at2759"/>
<reference evidence="7 8" key="1">
    <citation type="submission" date="2013-11" db="EMBL/GenBank/DDBJ databases">
        <title>Genome sequencing of Stegodyphus mimosarum.</title>
        <authorList>
            <person name="Bechsgaard J."/>
        </authorList>
    </citation>
    <scope>NUCLEOTIDE SEQUENCE [LARGE SCALE GENOMIC DNA]</scope>
</reference>
<dbReference type="GO" id="GO:0008270">
    <property type="term" value="F:zinc ion binding"/>
    <property type="evidence" value="ECO:0007669"/>
    <property type="project" value="UniProtKB-KW"/>
</dbReference>
<dbReference type="InterPro" id="IPR026516">
    <property type="entry name" value="THAP1/10"/>
</dbReference>
<feature type="non-terminal residue" evidence="7">
    <location>
        <position position="943"/>
    </location>
</feature>
<evidence type="ECO:0000256" key="5">
    <source>
        <dbReference type="PROSITE-ProRule" id="PRU00309"/>
    </source>
</evidence>
<dbReference type="Gene3D" id="6.20.210.20">
    <property type="entry name" value="THAP domain"/>
    <property type="match status" value="1"/>
</dbReference>